<proteinExistence type="predicted"/>
<comment type="caution">
    <text evidence="1">The sequence shown here is derived from an EMBL/GenBank/DDBJ whole genome shotgun (WGS) entry which is preliminary data.</text>
</comment>
<dbReference type="Proteomes" id="UP000708148">
    <property type="component" value="Unassembled WGS sequence"/>
</dbReference>
<sequence length="103" mass="11306">MKKWISYNLHSLQLLKDQTQRNAVVNIIFQCSGPSGRLSHAAAQALARGSACWWQSIHIAGGRQKSNRQDRQAGSAELGVYQSAETVIANILVHHIGTIAQQD</sequence>
<organism evidence="1 2">
    <name type="scientific">Ostreobium quekettii</name>
    <dbReference type="NCBI Taxonomy" id="121088"/>
    <lineage>
        <taxon>Eukaryota</taxon>
        <taxon>Viridiplantae</taxon>
        <taxon>Chlorophyta</taxon>
        <taxon>core chlorophytes</taxon>
        <taxon>Ulvophyceae</taxon>
        <taxon>TCBD clade</taxon>
        <taxon>Bryopsidales</taxon>
        <taxon>Ostreobineae</taxon>
        <taxon>Ostreobiaceae</taxon>
        <taxon>Ostreobium</taxon>
    </lineage>
</organism>
<protein>
    <submittedName>
        <fullName evidence="1">Uncharacterized protein</fullName>
    </submittedName>
</protein>
<evidence type="ECO:0000313" key="1">
    <source>
        <dbReference type="EMBL" id="CAD7702203.1"/>
    </source>
</evidence>
<dbReference type="EMBL" id="CAJHUC010001740">
    <property type="protein sequence ID" value="CAD7702203.1"/>
    <property type="molecule type" value="Genomic_DNA"/>
</dbReference>
<accession>A0A8S1J7K8</accession>
<name>A0A8S1J7K8_9CHLO</name>
<keyword evidence="2" id="KW-1185">Reference proteome</keyword>
<dbReference type="AlphaFoldDB" id="A0A8S1J7K8"/>
<gene>
    <name evidence="1" type="ORF">OSTQU699_LOCUS7560</name>
</gene>
<reference evidence="1" key="1">
    <citation type="submission" date="2020-12" db="EMBL/GenBank/DDBJ databases">
        <authorList>
            <person name="Iha C."/>
        </authorList>
    </citation>
    <scope>NUCLEOTIDE SEQUENCE</scope>
</reference>
<evidence type="ECO:0000313" key="2">
    <source>
        <dbReference type="Proteomes" id="UP000708148"/>
    </source>
</evidence>